<keyword evidence="1" id="KW-0812">Transmembrane</keyword>
<dbReference type="VEuPathDB" id="FungiDB:VP01_610g2"/>
<keyword evidence="1" id="KW-1133">Transmembrane helix</keyword>
<dbReference type="AlphaFoldDB" id="A0A0L6UH14"/>
<sequence>MTFTTKGFFHWHDLPKKMRSLTIKKIWQAQASSSYTYTGHLVFFATQSASFVTLTLILSSLSHYSIIKQYRQELGFQGGRVGINGGKDVGSRGCGNQWNTGSGRESGRGRGSCCIHLYIYIDRVQKSRKEFKLQIHQAKKKATCAHCLQFGAVKVSVNYQSEGVYLHLYPRRTHSLSAARFLFPNWLAFCFFKKTIHFSYVFDCSVQLRNPCTYIAGMRGENGCLVWQDKHHVENRRMMPGGQWLLFNWEENLQDKIFKCFLTSRVGNQFLNTFILGKKSSVFIQGSKTFTSHLQGWKAICEGMLNYFFFSFLCLSFFQFLILQDRNHKIDGINGLHNSL</sequence>
<keyword evidence="1" id="KW-0472">Membrane</keyword>
<name>A0A0L6UH14_9BASI</name>
<evidence type="ECO:0000313" key="2">
    <source>
        <dbReference type="EMBL" id="KNZ47818.1"/>
    </source>
</evidence>
<evidence type="ECO:0000256" key="1">
    <source>
        <dbReference type="SAM" id="Phobius"/>
    </source>
</evidence>
<keyword evidence="3" id="KW-1185">Reference proteome</keyword>
<feature type="transmembrane region" description="Helical" evidence="1">
    <location>
        <begin position="304"/>
        <end position="323"/>
    </location>
</feature>
<organism evidence="2 3">
    <name type="scientific">Puccinia sorghi</name>
    <dbReference type="NCBI Taxonomy" id="27349"/>
    <lineage>
        <taxon>Eukaryota</taxon>
        <taxon>Fungi</taxon>
        <taxon>Dikarya</taxon>
        <taxon>Basidiomycota</taxon>
        <taxon>Pucciniomycotina</taxon>
        <taxon>Pucciniomycetes</taxon>
        <taxon>Pucciniales</taxon>
        <taxon>Pucciniaceae</taxon>
        <taxon>Puccinia</taxon>
    </lineage>
</organism>
<dbReference type="Proteomes" id="UP000037035">
    <property type="component" value="Unassembled WGS sequence"/>
</dbReference>
<gene>
    <name evidence="2" type="ORF">VP01_610g2</name>
</gene>
<reference evidence="2 3" key="1">
    <citation type="submission" date="2015-08" db="EMBL/GenBank/DDBJ databases">
        <title>Next Generation Sequencing and Analysis of the Genome of Puccinia sorghi L Schw, the Causal Agent of Maize Common Rust.</title>
        <authorList>
            <person name="Rochi L."/>
            <person name="Burguener G."/>
            <person name="Darino M."/>
            <person name="Turjanski A."/>
            <person name="Kreff E."/>
            <person name="Dieguez M.J."/>
            <person name="Sacco F."/>
        </authorList>
    </citation>
    <scope>NUCLEOTIDE SEQUENCE [LARGE SCALE GENOMIC DNA]</scope>
    <source>
        <strain evidence="2 3">RO10H11247</strain>
    </source>
</reference>
<comment type="caution">
    <text evidence="2">The sequence shown here is derived from an EMBL/GenBank/DDBJ whole genome shotgun (WGS) entry which is preliminary data.</text>
</comment>
<dbReference type="EMBL" id="LAVV01011397">
    <property type="protein sequence ID" value="KNZ47818.1"/>
    <property type="molecule type" value="Genomic_DNA"/>
</dbReference>
<accession>A0A0L6UH14</accession>
<protein>
    <submittedName>
        <fullName evidence="2">Uncharacterized protein</fullName>
    </submittedName>
</protein>
<evidence type="ECO:0000313" key="3">
    <source>
        <dbReference type="Proteomes" id="UP000037035"/>
    </source>
</evidence>
<proteinExistence type="predicted"/>